<feature type="region of interest" description="Disordered" evidence="1">
    <location>
        <begin position="43"/>
        <end position="86"/>
    </location>
</feature>
<accession>I0YX49</accession>
<feature type="compositionally biased region" description="Basic and acidic residues" evidence="1">
    <location>
        <begin position="56"/>
        <end position="67"/>
    </location>
</feature>
<sequence length="86" mass="9339">MYADFCEAEHARGGRGRSLTRLSLNGEMRRRDIDHGPDHLVEAPMLFSSGAQGSAPEREARSNEWSKEGGSPVGPTAGQDKAEQLD</sequence>
<evidence type="ECO:0000313" key="2">
    <source>
        <dbReference type="EMBL" id="EIE22968.1"/>
    </source>
</evidence>
<gene>
    <name evidence="2" type="ORF">COCSUDRAFT_63361</name>
</gene>
<proteinExistence type="predicted"/>
<dbReference type="AlphaFoldDB" id="I0YX49"/>
<evidence type="ECO:0000256" key="1">
    <source>
        <dbReference type="SAM" id="MobiDB-lite"/>
    </source>
</evidence>
<dbReference type="GeneID" id="17040956"/>
<dbReference type="EMBL" id="AGSI01000008">
    <property type="protein sequence ID" value="EIE22968.1"/>
    <property type="molecule type" value="Genomic_DNA"/>
</dbReference>
<name>I0YX49_COCSC</name>
<reference evidence="2 3" key="1">
    <citation type="journal article" date="2012" name="Genome Biol.">
        <title>The genome of the polar eukaryotic microalga coccomyxa subellipsoidea reveals traits of cold adaptation.</title>
        <authorList>
            <person name="Blanc G."/>
            <person name="Agarkova I."/>
            <person name="Grimwood J."/>
            <person name="Kuo A."/>
            <person name="Brueggeman A."/>
            <person name="Dunigan D."/>
            <person name="Gurnon J."/>
            <person name="Ladunga I."/>
            <person name="Lindquist E."/>
            <person name="Lucas S."/>
            <person name="Pangilinan J."/>
            <person name="Proschold T."/>
            <person name="Salamov A."/>
            <person name="Schmutz J."/>
            <person name="Weeks D."/>
            <person name="Yamada T."/>
            <person name="Claverie J.M."/>
            <person name="Grigoriev I."/>
            <person name="Van Etten J."/>
            <person name="Lomsadze A."/>
            <person name="Borodovsky M."/>
        </authorList>
    </citation>
    <scope>NUCLEOTIDE SEQUENCE [LARGE SCALE GENOMIC DNA]</scope>
    <source>
        <strain evidence="2 3">C-169</strain>
    </source>
</reference>
<keyword evidence="3" id="KW-1185">Reference proteome</keyword>
<evidence type="ECO:0000313" key="3">
    <source>
        <dbReference type="Proteomes" id="UP000007264"/>
    </source>
</evidence>
<dbReference type="KEGG" id="csl:COCSUDRAFT_63361"/>
<dbReference type="Proteomes" id="UP000007264">
    <property type="component" value="Unassembled WGS sequence"/>
</dbReference>
<protein>
    <submittedName>
        <fullName evidence="2">Uncharacterized protein</fullName>
    </submittedName>
</protein>
<organism evidence="2 3">
    <name type="scientific">Coccomyxa subellipsoidea (strain C-169)</name>
    <name type="common">Green microalga</name>
    <dbReference type="NCBI Taxonomy" id="574566"/>
    <lineage>
        <taxon>Eukaryota</taxon>
        <taxon>Viridiplantae</taxon>
        <taxon>Chlorophyta</taxon>
        <taxon>core chlorophytes</taxon>
        <taxon>Trebouxiophyceae</taxon>
        <taxon>Trebouxiophyceae incertae sedis</taxon>
        <taxon>Coccomyxaceae</taxon>
        <taxon>Coccomyxa</taxon>
        <taxon>Coccomyxa subellipsoidea</taxon>
    </lineage>
</organism>
<comment type="caution">
    <text evidence="2">The sequence shown here is derived from an EMBL/GenBank/DDBJ whole genome shotgun (WGS) entry which is preliminary data.</text>
</comment>
<dbReference type="RefSeq" id="XP_005647512.1">
    <property type="nucleotide sequence ID" value="XM_005647455.1"/>
</dbReference>